<dbReference type="Pfam" id="PF05163">
    <property type="entry name" value="DinB"/>
    <property type="match status" value="1"/>
</dbReference>
<keyword evidence="5" id="KW-1185">Reference proteome</keyword>
<gene>
    <name evidence="4" type="ORF">BWZ43_21020</name>
</gene>
<feature type="binding site" evidence="3">
    <location>
        <position position="135"/>
    </location>
    <ligand>
        <name>a divalent metal cation</name>
        <dbReference type="ChEBI" id="CHEBI:60240"/>
    </ligand>
</feature>
<evidence type="ECO:0000313" key="4">
    <source>
        <dbReference type="EMBL" id="OOP66431.1"/>
    </source>
</evidence>
<organism evidence="4 5">
    <name type="scientific">Heyndrickxia oleronia</name>
    <dbReference type="NCBI Taxonomy" id="38875"/>
    <lineage>
        <taxon>Bacteria</taxon>
        <taxon>Bacillati</taxon>
        <taxon>Bacillota</taxon>
        <taxon>Bacilli</taxon>
        <taxon>Bacillales</taxon>
        <taxon>Bacillaceae</taxon>
        <taxon>Heyndrickxia</taxon>
    </lineage>
</organism>
<keyword evidence="2 3" id="KW-0479">Metal-binding</keyword>
<dbReference type="GO" id="GO:0046872">
    <property type="term" value="F:metal ion binding"/>
    <property type="evidence" value="ECO:0007669"/>
    <property type="project" value="UniProtKB-KW"/>
</dbReference>
<evidence type="ECO:0000256" key="1">
    <source>
        <dbReference type="ARBA" id="ARBA00008635"/>
    </source>
</evidence>
<dbReference type="InterPro" id="IPR034660">
    <property type="entry name" value="DinB/YfiT-like"/>
</dbReference>
<sequence length="154" mass="17473">MPSNFFEGGLHGENSHADPLEVFEGLQWNTAGVKPANCPYSVWQVLNHMIFWQDFYLTYLKGSVPVHPEHDEDSWPVAIAPTNETEWSDAIVQFSKGLQEAENEAKKDLNEMKDAKLERTRGVILATLMTHNSYHTGQVALIRRIIGAWPPPSW</sequence>
<evidence type="ECO:0000313" key="5">
    <source>
        <dbReference type="Proteomes" id="UP000189761"/>
    </source>
</evidence>
<dbReference type="EMBL" id="MTLA01000316">
    <property type="protein sequence ID" value="OOP66431.1"/>
    <property type="molecule type" value="Genomic_DNA"/>
</dbReference>
<dbReference type="Gene3D" id="1.20.120.450">
    <property type="entry name" value="dinb family like domain"/>
    <property type="match status" value="1"/>
</dbReference>
<dbReference type="InterPro" id="IPR007837">
    <property type="entry name" value="DinB"/>
</dbReference>
<protein>
    <submittedName>
        <fullName evidence="4">Uncharacterized protein</fullName>
    </submittedName>
</protein>
<dbReference type="GeneID" id="79868020"/>
<dbReference type="RefSeq" id="WP_169846965.1">
    <property type="nucleotide sequence ID" value="NZ_BOQX01000003.1"/>
</dbReference>
<comment type="caution">
    <text evidence="4">The sequence shown here is derived from an EMBL/GenBank/DDBJ whole genome shotgun (WGS) entry which is preliminary data.</text>
</comment>
<name>A0A8E2I497_9BACI</name>
<evidence type="ECO:0000256" key="2">
    <source>
        <dbReference type="ARBA" id="ARBA00022723"/>
    </source>
</evidence>
<dbReference type="SUPFAM" id="SSF109854">
    <property type="entry name" value="DinB/YfiT-like putative metalloenzymes"/>
    <property type="match status" value="1"/>
</dbReference>
<accession>A0A8E2I497</accession>
<feature type="binding site" evidence="3">
    <location>
        <position position="131"/>
    </location>
    <ligand>
        <name>a divalent metal cation</name>
        <dbReference type="ChEBI" id="CHEBI:60240"/>
    </ligand>
</feature>
<comment type="similarity">
    <text evidence="1">Belongs to the DinB family.</text>
</comment>
<dbReference type="Proteomes" id="UP000189761">
    <property type="component" value="Unassembled WGS sequence"/>
</dbReference>
<dbReference type="AlphaFoldDB" id="A0A8E2I497"/>
<reference evidence="4 5" key="1">
    <citation type="submission" date="2017-01" db="EMBL/GenBank/DDBJ databases">
        <title>Draft genome sequence of Bacillus oleronius.</title>
        <authorList>
            <person name="Allam M."/>
        </authorList>
    </citation>
    <scope>NUCLEOTIDE SEQUENCE [LARGE SCALE GENOMIC DNA]</scope>
    <source>
        <strain evidence="4 5">DSM 9356</strain>
    </source>
</reference>
<proteinExistence type="inferred from homology"/>
<evidence type="ECO:0000256" key="3">
    <source>
        <dbReference type="PIRSR" id="PIRSR607837-1"/>
    </source>
</evidence>
<feature type="binding site" evidence="3">
    <location>
        <position position="48"/>
    </location>
    <ligand>
        <name>a divalent metal cation</name>
        <dbReference type="ChEBI" id="CHEBI:60240"/>
    </ligand>
</feature>